<name>A0AAN8UPI9_9MAGN</name>
<comment type="similarity">
    <text evidence="1">Belongs to the PPR family. PCMP-H subfamily.</text>
</comment>
<evidence type="ECO:0000256" key="3">
    <source>
        <dbReference type="PROSITE-ProRule" id="PRU00708"/>
    </source>
</evidence>
<dbReference type="InterPro" id="IPR032867">
    <property type="entry name" value="DYW_dom"/>
</dbReference>
<feature type="domain" description="DYW" evidence="4">
    <location>
        <begin position="134"/>
        <end position="174"/>
    </location>
</feature>
<organism evidence="5 6">
    <name type="scientific">Dillenia turbinata</name>
    <dbReference type="NCBI Taxonomy" id="194707"/>
    <lineage>
        <taxon>Eukaryota</taxon>
        <taxon>Viridiplantae</taxon>
        <taxon>Streptophyta</taxon>
        <taxon>Embryophyta</taxon>
        <taxon>Tracheophyta</taxon>
        <taxon>Spermatophyta</taxon>
        <taxon>Magnoliopsida</taxon>
        <taxon>eudicotyledons</taxon>
        <taxon>Gunneridae</taxon>
        <taxon>Pentapetalae</taxon>
        <taxon>Dilleniales</taxon>
        <taxon>Dilleniaceae</taxon>
        <taxon>Dillenia</taxon>
    </lineage>
</organism>
<evidence type="ECO:0000313" key="6">
    <source>
        <dbReference type="Proteomes" id="UP001370490"/>
    </source>
</evidence>
<dbReference type="Pfam" id="PF14432">
    <property type="entry name" value="DYW_deaminase"/>
    <property type="match status" value="1"/>
</dbReference>
<dbReference type="Gene3D" id="1.25.40.10">
    <property type="entry name" value="Tetratricopeptide repeat domain"/>
    <property type="match status" value="1"/>
</dbReference>
<dbReference type="AlphaFoldDB" id="A0AAN8UPI9"/>
<accession>A0AAN8UPI9</accession>
<gene>
    <name evidence="5" type="ORF">RJ641_015354</name>
</gene>
<dbReference type="PROSITE" id="PS51375">
    <property type="entry name" value="PPR"/>
    <property type="match status" value="1"/>
</dbReference>
<comment type="caution">
    <text evidence="5">The sequence shown here is derived from an EMBL/GenBank/DDBJ whole genome shotgun (WGS) entry which is preliminary data.</text>
</comment>
<sequence length="178" mass="19671">GLDCSVSVVKVLIDVEDLVLGMAVHCGEVEISRSLFDKREIEHVLLWNAMISGYAKSGFAEEAIELFLNMKYMNLKPDSVTVGSAILASAHMGELARWMDGYIINSYGRVKKNGLQKDLGYSLIEINGMHQEAGYAPDTESILHDLNYEDKEHALCNHSERLATAYGLIVTPLGPLLE</sequence>
<dbReference type="InterPro" id="IPR011990">
    <property type="entry name" value="TPR-like_helical_dom_sf"/>
</dbReference>
<proteinExistence type="inferred from homology"/>
<dbReference type="Proteomes" id="UP001370490">
    <property type="component" value="Unassembled WGS sequence"/>
</dbReference>
<dbReference type="EMBL" id="JBAMMX010000021">
    <property type="protein sequence ID" value="KAK6919450.1"/>
    <property type="molecule type" value="Genomic_DNA"/>
</dbReference>
<evidence type="ECO:0000256" key="2">
    <source>
        <dbReference type="ARBA" id="ARBA00022737"/>
    </source>
</evidence>
<feature type="non-terminal residue" evidence="5">
    <location>
        <position position="1"/>
    </location>
</feature>
<dbReference type="Pfam" id="PF13041">
    <property type="entry name" value="PPR_2"/>
    <property type="match status" value="1"/>
</dbReference>
<evidence type="ECO:0000259" key="4">
    <source>
        <dbReference type="Pfam" id="PF14432"/>
    </source>
</evidence>
<dbReference type="GO" id="GO:0008270">
    <property type="term" value="F:zinc ion binding"/>
    <property type="evidence" value="ECO:0007669"/>
    <property type="project" value="InterPro"/>
</dbReference>
<dbReference type="GO" id="GO:0003723">
    <property type="term" value="F:RNA binding"/>
    <property type="evidence" value="ECO:0007669"/>
    <property type="project" value="InterPro"/>
</dbReference>
<evidence type="ECO:0000313" key="5">
    <source>
        <dbReference type="EMBL" id="KAK6919450.1"/>
    </source>
</evidence>
<dbReference type="NCBIfam" id="TIGR00756">
    <property type="entry name" value="PPR"/>
    <property type="match status" value="1"/>
</dbReference>
<dbReference type="GO" id="GO:0009451">
    <property type="term" value="P:RNA modification"/>
    <property type="evidence" value="ECO:0007669"/>
    <property type="project" value="InterPro"/>
</dbReference>
<protein>
    <submittedName>
        <fullName evidence="5">Pentatricopeptide repeat</fullName>
    </submittedName>
</protein>
<dbReference type="PANTHER" id="PTHR47926">
    <property type="entry name" value="PENTATRICOPEPTIDE REPEAT-CONTAINING PROTEIN"/>
    <property type="match status" value="1"/>
</dbReference>
<keyword evidence="6" id="KW-1185">Reference proteome</keyword>
<dbReference type="InterPro" id="IPR002885">
    <property type="entry name" value="PPR_rpt"/>
</dbReference>
<reference evidence="5 6" key="1">
    <citation type="submission" date="2023-12" db="EMBL/GenBank/DDBJ databases">
        <title>A high-quality genome assembly for Dillenia turbinata (Dilleniales).</title>
        <authorList>
            <person name="Chanderbali A."/>
        </authorList>
    </citation>
    <scope>NUCLEOTIDE SEQUENCE [LARGE SCALE GENOMIC DNA]</scope>
    <source>
        <strain evidence="5">LSX21</strain>
        <tissue evidence="5">Leaf</tissue>
    </source>
</reference>
<evidence type="ECO:0000256" key="1">
    <source>
        <dbReference type="ARBA" id="ARBA00006643"/>
    </source>
</evidence>
<keyword evidence="2" id="KW-0677">Repeat</keyword>
<dbReference type="InterPro" id="IPR046960">
    <property type="entry name" value="PPR_At4g14850-like_plant"/>
</dbReference>
<feature type="repeat" description="PPR" evidence="3">
    <location>
        <begin position="43"/>
        <end position="77"/>
    </location>
</feature>